<dbReference type="InterPro" id="IPR007111">
    <property type="entry name" value="NACHT_NTPase"/>
</dbReference>
<evidence type="ECO:0000259" key="3">
    <source>
        <dbReference type="PROSITE" id="PS50837"/>
    </source>
</evidence>
<dbReference type="EMBL" id="JASWJB010000414">
    <property type="protein sequence ID" value="KAK2590631.1"/>
    <property type="molecule type" value="Genomic_DNA"/>
</dbReference>
<evidence type="ECO:0000313" key="4">
    <source>
        <dbReference type="EMBL" id="KAK2590631.1"/>
    </source>
</evidence>
<dbReference type="InterPro" id="IPR027417">
    <property type="entry name" value="P-loop_NTPase"/>
</dbReference>
<feature type="repeat" description="ANK" evidence="2">
    <location>
        <begin position="927"/>
        <end position="951"/>
    </location>
</feature>
<feature type="repeat" description="ANK" evidence="2">
    <location>
        <begin position="706"/>
        <end position="730"/>
    </location>
</feature>
<comment type="caution">
    <text evidence="4">The sequence shown here is derived from an EMBL/GenBank/DDBJ whole genome shotgun (WGS) entry which is preliminary data.</text>
</comment>
<sequence length="1126" mass="124827">MSFGFSIGDFIAISQVAHGLRKEYAAAPSQFKNVSEEIRSLSFILQDIDAVLPESELNTQQRVTLQQVICTCRDVLRDVEVIRDKYSVLAPKLGSPHQILKRVWKRFRWEPADVCELRSRITLNVTMLNAFFEQTSGAAALAVKQGVDRLNRQQDSQEQLAILDWLSSTDYALLQNDFASRRQTGTGRWLLDSAEFVAWVSGEGLTLLCWGLAGAGKTTLTSLVVDELATQYRDDPSVAIVYIYFNYRQRDSQKVEHIFESLLRQLVCGRPSVPEGVQSLYKSHKRHGSRPHFNEISQHVRLVATLYAKIFIVVDALDECPAGGRRARLLEELFKLRADCSANILCTSRPIQEITDRLGQLSLEIRAKDHDVRNYLDSQMVHLPAFVARSQSLQEQIKDEIVKAAEGIFLLARLHLESLARKRSAKVLRRALSELRTGSDVHDLMYEDVMKRIEAQGVDVATLAKDILSWIVCARRPLTIVELQHALAVEDGALEFDETNVTDVEDMIEACCGLVTVDEESKIIRTMHHTAESYLYRTRSRWFPAAEADITRACLTYLSFRPFQRGPCKTDDELRKRNREAPFFTYAAHNWGTHARRDCERHTSLIMAFFKSSPVVDASSQALFVRELPHHSSGFVESCPMHITGLHLAAYFGLDCVVRLLSAIVDVNIEDGHSRTPLHYAAEAGHDDVVKVLLEQQASAAANDRKSRKPLHFAALSGHESTTDILLRAGGVHVNDKDKDGQTPLALAAQGGHAGTVGVLISFPSANADTKDLEGLTPLAWAARNGHERVAELLLSVRDVDPNSATKDGWPGKIFLHSHTSPPPLQEAFFSSLRFVGIVDVLHYWSLCPIGGPDNGRTPLLWAAEGGYDGIVRRLLETARVPVNSIDQFSRTALSLASENGHVPVVERLLGTSGVDVDLKAVGIYNAGRTALSFASEKGHEEVVRRLLGTGKVDPDAKATGALYPGRTPISFAVGRGHKAVAELLMRTGRVDINSKSIGRYCRFWAPVLWVGHPRDAFSELKFTEEVVRGRTPLWWAAEERAGVSMMKWALENGAEVDASPPDGRTALSLIAEDCEKAAIKLLLAHGADINALDENGQKPVDYAMKQGNDAVVKMLRQGVTVVLQP</sequence>
<dbReference type="Proteomes" id="UP001251528">
    <property type="component" value="Unassembled WGS sequence"/>
</dbReference>
<dbReference type="Gene3D" id="3.40.50.300">
    <property type="entry name" value="P-loop containing nucleotide triphosphate hydrolases"/>
    <property type="match status" value="1"/>
</dbReference>
<reference evidence="4" key="1">
    <citation type="submission" date="2023-06" db="EMBL/GenBank/DDBJ databases">
        <title>Conoideocrella luteorostrata (Hypocreales: Clavicipitaceae), a potential biocontrol fungus for elongate hemlock scale in United States Christmas tree production areas.</title>
        <authorList>
            <person name="Barrett H."/>
            <person name="Lovett B."/>
            <person name="Macias A.M."/>
            <person name="Stajich J.E."/>
            <person name="Kasson M.T."/>
        </authorList>
    </citation>
    <scope>NUCLEOTIDE SEQUENCE</scope>
    <source>
        <strain evidence="4">ARSEF 14590</strain>
    </source>
</reference>
<dbReference type="AlphaFoldDB" id="A0AAJ0CH70"/>
<dbReference type="Pfam" id="PF00023">
    <property type="entry name" value="Ank"/>
    <property type="match status" value="1"/>
</dbReference>
<dbReference type="PRINTS" id="PR01415">
    <property type="entry name" value="ANKYRIN"/>
</dbReference>
<dbReference type="InterPro" id="IPR002110">
    <property type="entry name" value="Ankyrin_rpt"/>
</dbReference>
<dbReference type="Pfam" id="PF22939">
    <property type="entry name" value="WHD_GPIID"/>
    <property type="match status" value="1"/>
</dbReference>
<dbReference type="PROSITE" id="PS50837">
    <property type="entry name" value="NACHT"/>
    <property type="match status" value="1"/>
</dbReference>
<feature type="repeat" description="ANK" evidence="2">
    <location>
        <begin position="673"/>
        <end position="705"/>
    </location>
</feature>
<dbReference type="InterPro" id="IPR054471">
    <property type="entry name" value="GPIID_WHD"/>
</dbReference>
<evidence type="ECO:0000256" key="2">
    <source>
        <dbReference type="PROSITE-ProRule" id="PRU00023"/>
    </source>
</evidence>
<dbReference type="InterPro" id="IPR056884">
    <property type="entry name" value="NPHP3-like_N"/>
</dbReference>
<feature type="domain" description="NACHT" evidence="3">
    <location>
        <begin position="205"/>
        <end position="350"/>
    </location>
</feature>
<protein>
    <recommendedName>
        <fullName evidence="3">NACHT domain-containing protein</fullName>
    </recommendedName>
</protein>
<evidence type="ECO:0000256" key="1">
    <source>
        <dbReference type="ARBA" id="ARBA00022737"/>
    </source>
</evidence>
<dbReference type="Gene3D" id="1.25.40.20">
    <property type="entry name" value="Ankyrin repeat-containing domain"/>
    <property type="match status" value="5"/>
</dbReference>
<dbReference type="PANTHER" id="PTHR10039">
    <property type="entry name" value="AMELOGENIN"/>
    <property type="match status" value="1"/>
</dbReference>
<gene>
    <name evidence="4" type="ORF">QQS21_011677</name>
</gene>
<dbReference type="PANTHER" id="PTHR10039:SF15">
    <property type="entry name" value="NACHT DOMAIN-CONTAINING PROTEIN"/>
    <property type="match status" value="1"/>
</dbReference>
<keyword evidence="5" id="KW-1185">Reference proteome</keyword>
<organism evidence="4 5">
    <name type="scientific">Conoideocrella luteorostrata</name>
    <dbReference type="NCBI Taxonomy" id="1105319"/>
    <lineage>
        <taxon>Eukaryota</taxon>
        <taxon>Fungi</taxon>
        <taxon>Dikarya</taxon>
        <taxon>Ascomycota</taxon>
        <taxon>Pezizomycotina</taxon>
        <taxon>Sordariomycetes</taxon>
        <taxon>Hypocreomycetidae</taxon>
        <taxon>Hypocreales</taxon>
        <taxon>Clavicipitaceae</taxon>
        <taxon>Conoideocrella</taxon>
    </lineage>
</organism>
<keyword evidence="2" id="KW-0040">ANK repeat</keyword>
<evidence type="ECO:0000313" key="5">
    <source>
        <dbReference type="Proteomes" id="UP001251528"/>
    </source>
</evidence>
<name>A0AAJ0CH70_9HYPO</name>
<keyword evidence="1" id="KW-0677">Repeat</keyword>
<accession>A0AAJ0CH70</accession>
<proteinExistence type="predicted"/>
<dbReference type="Pfam" id="PF12796">
    <property type="entry name" value="Ank_2"/>
    <property type="match status" value="4"/>
</dbReference>
<dbReference type="SUPFAM" id="SSF52540">
    <property type="entry name" value="P-loop containing nucleoside triphosphate hydrolases"/>
    <property type="match status" value="1"/>
</dbReference>
<feature type="repeat" description="ANK" evidence="2">
    <location>
        <begin position="1063"/>
        <end position="1095"/>
    </location>
</feature>
<dbReference type="InterPro" id="IPR036770">
    <property type="entry name" value="Ankyrin_rpt-contain_sf"/>
</dbReference>
<feature type="repeat" description="ANK" evidence="2">
    <location>
        <begin position="774"/>
        <end position="796"/>
    </location>
</feature>
<dbReference type="PROSITE" id="PS50088">
    <property type="entry name" value="ANK_REPEAT"/>
    <property type="match status" value="5"/>
</dbReference>
<dbReference type="Pfam" id="PF24883">
    <property type="entry name" value="NPHP3_N"/>
    <property type="match status" value="1"/>
</dbReference>
<dbReference type="SUPFAM" id="SSF48403">
    <property type="entry name" value="Ankyrin repeat"/>
    <property type="match status" value="2"/>
</dbReference>
<dbReference type="PROSITE" id="PS50297">
    <property type="entry name" value="ANK_REP_REGION"/>
    <property type="match status" value="5"/>
</dbReference>
<dbReference type="SMART" id="SM00248">
    <property type="entry name" value="ANK"/>
    <property type="match status" value="12"/>
</dbReference>